<feature type="transmembrane region" description="Helical" evidence="1">
    <location>
        <begin position="167"/>
        <end position="188"/>
    </location>
</feature>
<keyword evidence="1" id="KW-0472">Membrane</keyword>
<accession>A0AAD1UKI2</accession>
<feature type="transmembrane region" description="Helical" evidence="1">
    <location>
        <begin position="231"/>
        <end position="248"/>
    </location>
</feature>
<evidence type="ECO:0000259" key="2">
    <source>
        <dbReference type="Pfam" id="PF00892"/>
    </source>
</evidence>
<feature type="transmembrane region" description="Helical" evidence="1">
    <location>
        <begin position="44"/>
        <end position="63"/>
    </location>
</feature>
<dbReference type="Gene3D" id="1.10.3730.20">
    <property type="match status" value="1"/>
</dbReference>
<dbReference type="GO" id="GO:0016020">
    <property type="term" value="C:membrane"/>
    <property type="evidence" value="ECO:0007669"/>
    <property type="project" value="InterPro"/>
</dbReference>
<evidence type="ECO:0000313" key="3">
    <source>
        <dbReference type="EMBL" id="CAI2368585.1"/>
    </source>
</evidence>
<feature type="domain" description="EamA" evidence="2">
    <location>
        <begin position="237"/>
        <end position="369"/>
    </location>
</feature>
<keyword evidence="1" id="KW-1133">Transmembrane helix</keyword>
<feature type="transmembrane region" description="Helical" evidence="1">
    <location>
        <begin position="75"/>
        <end position="93"/>
    </location>
</feature>
<feature type="transmembrane region" description="Helical" evidence="1">
    <location>
        <begin position="336"/>
        <end position="368"/>
    </location>
</feature>
<proteinExistence type="predicted"/>
<organism evidence="3 4">
    <name type="scientific">Euplotes crassus</name>
    <dbReference type="NCBI Taxonomy" id="5936"/>
    <lineage>
        <taxon>Eukaryota</taxon>
        <taxon>Sar</taxon>
        <taxon>Alveolata</taxon>
        <taxon>Ciliophora</taxon>
        <taxon>Intramacronucleata</taxon>
        <taxon>Spirotrichea</taxon>
        <taxon>Hypotrichia</taxon>
        <taxon>Euplotida</taxon>
        <taxon>Euplotidae</taxon>
        <taxon>Moneuplotes</taxon>
    </lineage>
</organism>
<evidence type="ECO:0000256" key="1">
    <source>
        <dbReference type="SAM" id="Phobius"/>
    </source>
</evidence>
<keyword evidence="4" id="KW-1185">Reference proteome</keyword>
<comment type="caution">
    <text evidence="3">The sequence shown here is derived from an EMBL/GenBank/DDBJ whole genome shotgun (WGS) entry which is preliminary data.</text>
</comment>
<dbReference type="InterPro" id="IPR037185">
    <property type="entry name" value="EmrE-like"/>
</dbReference>
<evidence type="ECO:0000313" key="4">
    <source>
        <dbReference type="Proteomes" id="UP001295684"/>
    </source>
</evidence>
<dbReference type="InterPro" id="IPR000620">
    <property type="entry name" value="EamA_dom"/>
</dbReference>
<feature type="transmembrane region" description="Helical" evidence="1">
    <location>
        <begin position="297"/>
        <end position="316"/>
    </location>
</feature>
<dbReference type="EMBL" id="CAMPGE010009719">
    <property type="protein sequence ID" value="CAI2368585.1"/>
    <property type="molecule type" value="Genomic_DNA"/>
</dbReference>
<gene>
    <name evidence="3" type="ORF">ECRASSUSDP1_LOCUS9879</name>
</gene>
<dbReference type="Proteomes" id="UP001295684">
    <property type="component" value="Unassembled WGS sequence"/>
</dbReference>
<dbReference type="SUPFAM" id="SSF103481">
    <property type="entry name" value="Multidrug resistance efflux transporter EmrE"/>
    <property type="match status" value="2"/>
</dbReference>
<dbReference type="AlphaFoldDB" id="A0AAD1UKI2"/>
<keyword evidence="1" id="KW-0812">Transmembrane</keyword>
<feature type="transmembrane region" description="Helical" evidence="1">
    <location>
        <begin position="131"/>
        <end position="155"/>
    </location>
</feature>
<feature type="transmembrane region" description="Helical" evidence="1">
    <location>
        <begin position="268"/>
        <end position="285"/>
    </location>
</feature>
<sequence>MNKDSEAHYTSVGSIQFSKSAEAIPCDSKGLKTPEKEESQSRSWILSGVIAGLLFGFGNLCVVRISHFGFYVRELTLFGGFNLALAIFIIRTIQQRRERSAYRIKDEDSGNYYFSQQESPFWDPDTEKFRWAAVLAILMDSVTKISGGLTAILSFKYALYAEINQGAITTVFSISSIFVAMISFFIFGEKLTKFHLIGMFLLIGCALLIVFSKTSGSNEKMEIYGEEVDKVSTVLPVFFALLTTLIYSLRTICIKLYVKKLKFHTIDYMTYSYLFTGALFMPFCLKHTIEMGIIPEVVILGIVCGVLNGLASIFLFHATSTGVAGPAYALRNIEPIIQAIFGSIFFGSYLNSFQIVAIGVGIMGSLVITMKNKK</sequence>
<reference evidence="3" key="1">
    <citation type="submission" date="2023-07" db="EMBL/GenBank/DDBJ databases">
        <authorList>
            <consortium name="AG Swart"/>
            <person name="Singh M."/>
            <person name="Singh A."/>
            <person name="Seah K."/>
            <person name="Emmerich C."/>
        </authorList>
    </citation>
    <scope>NUCLEOTIDE SEQUENCE</scope>
    <source>
        <strain evidence="3">DP1</strain>
    </source>
</reference>
<name>A0AAD1UKI2_EUPCR</name>
<feature type="transmembrane region" description="Helical" evidence="1">
    <location>
        <begin position="194"/>
        <end position="211"/>
    </location>
</feature>
<dbReference type="Pfam" id="PF00892">
    <property type="entry name" value="EamA"/>
    <property type="match status" value="1"/>
</dbReference>
<protein>
    <recommendedName>
        <fullName evidence="2">EamA domain-containing protein</fullName>
    </recommendedName>
</protein>